<dbReference type="OMA" id="ATWKGWD"/>
<dbReference type="eggNOG" id="ENOG502SB9D">
    <property type="taxonomic scope" value="Eukaryota"/>
</dbReference>
<sequence length="316" mass="35110">MRKLLNEKIAGKEDSVKTSVEFSPCNGPDVDALNNLEFYDQLNERGQQLTIGDFGNNEETDSWSEEVLEHLLVDANPSLDVRVLYIPTASYALNPKSANTPGKQRQRARADGKKRRDQVLHLLDELMTIIDSIGTKLNLQAITLDLDDGSLKQPVGSYETASAPETDKDSLTTWNPHVIYVEGGNTFWLQHCIDKGNYSKLIKEACTGNDGAVYCGKSAGAIVAGSNVSTATWKGWDEPSVVPGRETYNQWMDCKGFGFFGDASIFPHMNDDWNMLVEEKRNAMTPEETVHCLREEDVCCVIGERERRFVVSGPAP</sequence>
<dbReference type="AlphaFoldDB" id="B8BU41"/>
<dbReference type="PANTHER" id="PTHR20842">
    <property type="entry name" value="PROTEASE S51 ALPHA-ASPARTYL DIPEPTIDASE"/>
    <property type="match status" value="1"/>
</dbReference>
<dbReference type="GO" id="GO:0008236">
    <property type="term" value="F:serine-type peptidase activity"/>
    <property type="evidence" value="ECO:0007669"/>
    <property type="project" value="UniProtKB-KW"/>
</dbReference>
<proteinExistence type="inferred from homology"/>
<feature type="region of interest" description="Disordered" evidence="5">
    <location>
        <begin position="95"/>
        <end position="114"/>
    </location>
</feature>
<dbReference type="EMBL" id="CM000639">
    <property type="protein sequence ID" value="EED95216.1"/>
    <property type="molecule type" value="Genomic_DNA"/>
</dbReference>
<dbReference type="PANTHER" id="PTHR20842:SF0">
    <property type="entry name" value="ALPHA-ASPARTYL DIPEPTIDASE"/>
    <property type="match status" value="1"/>
</dbReference>
<dbReference type="GO" id="GO:0006508">
    <property type="term" value="P:proteolysis"/>
    <property type="evidence" value="ECO:0007669"/>
    <property type="project" value="UniProtKB-KW"/>
</dbReference>
<name>B8BU41_THAPS</name>
<evidence type="ECO:0000256" key="3">
    <source>
        <dbReference type="ARBA" id="ARBA00022801"/>
    </source>
</evidence>
<evidence type="ECO:0000313" key="6">
    <source>
        <dbReference type="EMBL" id="EED95216.1"/>
    </source>
</evidence>
<reference evidence="6 7" key="2">
    <citation type="journal article" date="2008" name="Nature">
        <title>The Phaeodactylum genome reveals the evolutionary history of diatom genomes.</title>
        <authorList>
            <person name="Bowler C."/>
            <person name="Allen A.E."/>
            <person name="Badger J.H."/>
            <person name="Grimwood J."/>
            <person name="Jabbari K."/>
            <person name="Kuo A."/>
            <person name="Maheswari U."/>
            <person name="Martens C."/>
            <person name="Maumus F."/>
            <person name="Otillar R.P."/>
            <person name="Rayko E."/>
            <person name="Salamov A."/>
            <person name="Vandepoele K."/>
            <person name="Beszteri B."/>
            <person name="Gruber A."/>
            <person name="Heijde M."/>
            <person name="Katinka M."/>
            <person name="Mock T."/>
            <person name="Valentin K."/>
            <person name="Verret F."/>
            <person name="Berges J.A."/>
            <person name="Brownlee C."/>
            <person name="Cadoret J.P."/>
            <person name="Chiovitti A."/>
            <person name="Choi C.J."/>
            <person name="Coesel S."/>
            <person name="De Martino A."/>
            <person name="Detter J.C."/>
            <person name="Durkin C."/>
            <person name="Falciatore A."/>
            <person name="Fournet J."/>
            <person name="Haruta M."/>
            <person name="Huysman M.J."/>
            <person name="Jenkins B.D."/>
            <person name="Jiroutova K."/>
            <person name="Jorgensen R.E."/>
            <person name="Joubert Y."/>
            <person name="Kaplan A."/>
            <person name="Kroger N."/>
            <person name="Kroth P.G."/>
            <person name="La Roche J."/>
            <person name="Lindquist E."/>
            <person name="Lommer M."/>
            <person name="Martin-Jezequel V."/>
            <person name="Lopez P.J."/>
            <person name="Lucas S."/>
            <person name="Mangogna M."/>
            <person name="McGinnis K."/>
            <person name="Medlin L.K."/>
            <person name="Montsant A."/>
            <person name="Oudot-Le Secq M.P."/>
            <person name="Napoli C."/>
            <person name="Obornik M."/>
            <person name="Parker M.S."/>
            <person name="Petit J.L."/>
            <person name="Porcel B.M."/>
            <person name="Poulsen N."/>
            <person name="Robison M."/>
            <person name="Rychlewski L."/>
            <person name="Rynearson T.A."/>
            <person name="Schmutz J."/>
            <person name="Shapiro H."/>
            <person name="Siaut M."/>
            <person name="Stanley M."/>
            <person name="Sussman M.R."/>
            <person name="Taylor A.R."/>
            <person name="Vardi A."/>
            <person name="von Dassow P."/>
            <person name="Vyverman W."/>
            <person name="Willis A."/>
            <person name="Wyrwicz L.S."/>
            <person name="Rokhsar D.S."/>
            <person name="Weissenbach J."/>
            <person name="Armbrust E.V."/>
            <person name="Green B.R."/>
            <person name="Van de Peer Y."/>
            <person name="Grigoriev I.V."/>
        </authorList>
    </citation>
    <scope>NUCLEOTIDE SEQUENCE [LARGE SCALE GENOMIC DNA]</scope>
    <source>
        <strain evidence="6 7">CCMP1335</strain>
    </source>
</reference>
<dbReference type="KEGG" id="tps:THAPSDRAFT_2350"/>
<dbReference type="HOGENOM" id="CLU_881349_0_0_1"/>
<evidence type="ECO:0000256" key="2">
    <source>
        <dbReference type="ARBA" id="ARBA00022670"/>
    </source>
</evidence>
<accession>B8BU41</accession>
<dbReference type="Pfam" id="PF03575">
    <property type="entry name" value="Peptidase_S51"/>
    <property type="match status" value="1"/>
</dbReference>
<organism evidence="6 7">
    <name type="scientific">Thalassiosira pseudonana</name>
    <name type="common">Marine diatom</name>
    <name type="synonym">Cyclotella nana</name>
    <dbReference type="NCBI Taxonomy" id="35128"/>
    <lineage>
        <taxon>Eukaryota</taxon>
        <taxon>Sar</taxon>
        <taxon>Stramenopiles</taxon>
        <taxon>Ochrophyta</taxon>
        <taxon>Bacillariophyta</taxon>
        <taxon>Coscinodiscophyceae</taxon>
        <taxon>Thalassiosirophycidae</taxon>
        <taxon>Thalassiosirales</taxon>
        <taxon>Thalassiosiraceae</taxon>
        <taxon>Thalassiosira</taxon>
    </lineage>
</organism>
<evidence type="ECO:0000256" key="1">
    <source>
        <dbReference type="ARBA" id="ARBA00006534"/>
    </source>
</evidence>
<dbReference type="Proteomes" id="UP000001449">
    <property type="component" value="Chromosome 2"/>
</dbReference>
<gene>
    <name evidence="6" type="ORF">THAPSDRAFT_2350</name>
</gene>
<reference evidence="6 7" key="1">
    <citation type="journal article" date="2004" name="Science">
        <title>The genome of the diatom Thalassiosira pseudonana: ecology, evolution, and metabolism.</title>
        <authorList>
            <person name="Armbrust E.V."/>
            <person name="Berges J.A."/>
            <person name="Bowler C."/>
            <person name="Green B.R."/>
            <person name="Martinez D."/>
            <person name="Putnam N.H."/>
            <person name="Zhou S."/>
            <person name="Allen A.E."/>
            <person name="Apt K.E."/>
            <person name="Bechner M."/>
            <person name="Brzezinski M.A."/>
            <person name="Chaal B.K."/>
            <person name="Chiovitti A."/>
            <person name="Davis A.K."/>
            <person name="Demarest M.S."/>
            <person name="Detter J.C."/>
            <person name="Glavina T."/>
            <person name="Goodstein D."/>
            <person name="Hadi M.Z."/>
            <person name="Hellsten U."/>
            <person name="Hildebrand M."/>
            <person name="Jenkins B.D."/>
            <person name="Jurka J."/>
            <person name="Kapitonov V.V."/>
            <person name="Kroger N."/>
            <person name="Lau W.W."/>
            <person name="Lane T.W."/>
            <person name="Larimer F.W."/>
            <person name="Lippmeier J.C."/>
            <person name="Lucas S."/>
            <person name="Medina M."/>
            <person name="Montsant A."/>
            <person name="Obornik M."/>
            <person name="Parker M.S."/>
            <person name="Palenik B."/>
            <person name="Pazour G.J."/>
            <person name="Richardson P.M."/>
            <person name="Rynearson T.A."/>
            <person name="Saito M.A."/>
            <person name="Schwartz D.C."/>
            <person name="Thamatrakoln K."/>
            <person name="Valentin K."/>
            <person name="Vardi A."/>
            <person name="Wilkerson F.P."/>
            <person name="Rokhsar D.S."/>
        </authorList>
    </citation>
    <scope>NUCLEOTIDE SEQUENCE [LARGE SCALE GENOMIC DNA]</scope>
    <source>
        <strain evidence="6 7">CCMP1335</strain>
    </source>
</reference>
<dbReference type="RefSeq" id="XP_002287773.1">
    <property type="nucleotide sequence ID" value="XM_002287737.1"/>
</dbReference>
<evidence type="ECO:0000256" key="5">
    <source>
        <dbReference type="SAM" id="MobiDB-lite"/>
    </source>
</evidence>
<keyword evidence="2" id="KW-0645">Protease</keyword>
<dbReference type="InterPro" id="IPR029062">
    <property type="entry name" value="Class_I_gatase-like"/>
</dbReference>
<dbReference type="GeneID" id="7446518"/>
<evidence type="ECO:0000256" key="4">
    <source>
        <dbReference type="ARBA" id="ARBA00022825"/>
    </source>
</evidence>
<feature type="compositionally biased region" description="Basic residues" evidence="5">
    <location>
        <begin position="104"/>
        <end position="114"/>
    </location>
</feature>
<dbReference type="Gene3D" id="3.40.50.880">
    <property type="match status" value="1"/>
</dbReference>
<protein>
    <submittedName>
        <fullName evidence="6">Uncharacterized protein</fullName>
    </submittedName>
</protein>
<dbReference type="InterPro" id="IPR005320">
    <property type="entry name" value="Peptidase_S51"/>
</dbReference>
<keyword evidence="4" id="KW-0720">Serine protease</keyword>
<comment type="similarity">
    <text evidence="1">Belongs to the peptidase S51 family.</text>
</comment>
<dbReference type="InParanoid" id="B8BU41"/>
<dbReference type="PaxDb" id="35128-Thaps2350"/>
<keyword evidence="7" id="KW-1185">Reference proteome</keyword>
<keyword evidence="3" id="KW-0378">Hydrolase</keyword>
<evidence type="ECO:0000313" key="7">
    <source>
        <dbReference type="Proteomes" id="UP000001449"/>
    </source>
</evidence>